<dbReference type="Proteomes" id="UP000033054">
    <property type="component" value="Chromosome"/>
</dbReference>
<evidence type="ECO:0000256" key="6">
    <source>
        <dbReference type="SAM" id="Coils"/>
    </source>
</evidence>
<dbReference type="EMBL" id="CP010429">
    <property type="protein sequence ID" value="AKD57182.1"/>
    <property type="molecule type" value="Genomic_DNA"/>
</dbReference>
<dbReference type="InterPro" id="IPR003594">
    <property type="entry name" value="HATPase_dom"/>
</dbReference>
<dbReference type="PANTHER" id="PTHR43304:SF1">
    <property type="entry name" value="PAC DOMAIN-CONTAINING PROTEIN"/>
    <property type="match status" value="1"/>
</dbReference>
<evidence type="ECO:0000259" key="9">
    <source>
        <dbReference type="PROSITE" id="PS50113"/>
    </source>
</evidence>
<evidence type="ECO:0000313" key="11">
    <source>
        <dbReference type="Proteomes" id="UP000033054"/>
    </source>
</evidence>
<dbReference type="Pfam" id="PF00512">
    <property type="entry name" value="HisKA"/>
    <property type="match status" value="1"/>
</dbReference>
<dbReference type="SMART" id="SM00091">
    <property type="entry name" value="PAS"/>
    <property type="match status" value="1"/>
</dbReference>
<organism evidence="10 11">
    <name type="scientific">Spirosoma radiotolerans</name>
    <dbReference type="NCBI Taxonomy" id="1379870"/>
    <lineage>
        <taxon>Bacteria</taxon>
        <taxon>Pseudomonadati</taxon>
        <taxon>Bacteroidota</taxon>
        <taxon>Cytophagia</taxon>
        <taxon>Cytophagales</taxon>
        <taxon>Cytophagaceae</taxon>
        <taxon>Spirosoma</taxon>
    </lineage>
</organism>
<dbReference type="Pfam" id="PF02518">
    <property type="entry name" value="HATPase_c"/>
    <property type="match status" value="1"/>
</dbReference>
<dbReference type="InterPro" id="IPR036097">
    <property type="entry name" value="HisK_dim/P_sf"/>
</dbReference>
<dbReference type="SMART" id="SM00387">
    <property type="entry name" value="HATPase_c"/>
    <property type="match status" value="1"/>
</dbReference>
<dbReference type="SMART" id="SM00086">
    <property type="entry name" value="PAC"/>
    <property type="match status" value="1"/>
</dbReference>
<dbReference type="InterPro" id="IPR004358">
    <property type="entry name" value="Sig_transdc_His_kin-like_C"/>
</dbReference>
<dbReference type="InterPro" id="IPR000014">
    <property type="entry name" value="PAS"/>
</dbReference>
<dbReference type="STRING" id="1379870.SD10_22090"/>
<dbReference type="PROSITE" id="PS50109">
    <property type="entry name" value="HIS_KIN"/>
    <property type="match status" value="1"/>
</dbReference>
<feature type="domain" description="PAS" evidence="8">
    <location>
        <begin position="166"/>
        <end position="236"/>
    </location>
</feature>
<dbReference type="SUPFAM" id="SSF47384">
    <property type="entry name" value="Homodimeric domain of signal transducing histidine kinase"/>
    <property type="match status" value="1"/>
</dbReference>
<reference evidence="10 11" key="1">
    <citation type="journal article" date="2014" name="Curr. Microbiol.">
        <title>Spirosoma radiotolerans sp. nov., a gamma-radiation-resistant bacterium isolated from gamma ray-irradiated soil.</title>
        <authorList>
            <person name="Lee J.J."/>
            <person name="Srinivasan S."/>
            <person name="Lim S."/>
            <person name="Joe M."/>
            <person name="Im S."/>
            <person name="Bae S.I."/>
            <person name="Park K.R."/>
            <person name="Han J.H."/>
            <person name="Park S.H."/>
            <person name="Joo B.M."/>
            <person name="Park S.J."/>
            <person name="Kim M.K."/>
        </authorList>
    </citation>
    <scope>NUCLEOTIDE SEQUENCE [LARGE SCALE GENOMIC DNA]</scope>
    <source>
        <strain evidence="10 11">DG5A</strain>
    </source>
</reference>
<gene>
    <name evidence="10" type="ORF">SD10_22090</name>
</gene>
<dbReference type="PATRIC" id="fig|1379870.5.peg.4784"/>
<evidence type="ECO:0000256" key="1">
    <source>
        <dbReference type="ARBA" id="ARBA00000085"/>
    </source>
</evidence>
<dbReference type="SUPFAM" id="SSF55785">
    <property type="entry name" value="PYP-like sensor domain (PAS domain)"/>
    <property type="match status" value="1"/>
</dbReference>
<dbReference type="CDD" id="cd00082">
    <property type="entry name" value="HisKA"/>
    <property type="match status" value="1"/>
</dbReference>
<feature type="coiled-coil region" evidence="6">
    <location>
        <begin position="286"/>
        <end position="313"/>
    </location>
</feature>
<dbReference type="InterPro" id="IPR036890">
    <property type="entry name" value="HATPase_C_sf"/>
</dbReference>
<evidence type="ECO:0000256" key="2">
    <source>
        <dbReference type="ARBA" id="ARBA00012438"/>
    </source>
</evidence>
<dbReference type="Gene3D" id="1.10.287.130">
    <property type="match status" value="1"/>
</dbReference>
<evidence type="ECO:0000256" key="3">
    <source>
        <dbReference type="ARBA" id="ARBA00022553"/>
    </source>
</evidence>
<dbReference type="SUPFAM" id="SSF55874">
    <property type="entry name" value="ATPase domain of HSP90 chaperone/DNA topoisomerase II/histidine kinase"/>
    <property type="match status" value="1"/>
</dbReference>
<evidence type="ECO:0000259" key="7">
    <source>
        <dbReference type="PROSITE" id="PS50109"/>
    </source>
</evidence>
<dbReference type="Gene3D" id="3.30.450.20">
    <property type="entry name" value="PAS domain"/>
    <property type="match status" value="1"/>
</dbReference>
<dbReference type="PANTHER" id="PTHR43304">
    <property type="entry name" value="PHYTOCHROME-LIKE PROTEIN CPH1"/>
    <property type="match status" value="1"/>
</dbReference>
<keyword evidence="6" id="KW-0175">Coiled coil</keyword>
<dbReference type="SMART" id="SM00388">
    <property type="entry name" value="HisKA"/>
    <property type="match status" value="1"/>
</dbReference>
<dbReference type="OrthoDB" id="9766459at2"/>
<accession>A0A0E3V8Y1</accession>
<comment type="catalytic activity">
    <reaction evidence="1">
        <text>ATP + protein L-histidine = ADP + protein N-phospho-L-histidine.</text>
        <dbReference type="EC" id="2.7.13.3"/>
    </reaction>
</comment>
<evidence type="ECO:0000259" key="8">
    <source>
        <dbReference type="PROSITE" id="PS50112"/>
    </source>
</evidence>
<feature type="coiled-coil region" evidence="6">
    <location>
        <begin position="146"/>
        <end position="176"/>
    </location>
</feature>
<dbReference type="InterPro" id="IPR003661">
    <property type="entry name" value="HisK_dim/P_dom"/>
</dbReference>
<dbReference type="AlphaFoldDB" id="A0A0E3V8Y1"/>
<name>A0A0E3V8Y1_9BACT</name>
<dbReference type="CDD" id="cd00130">
    <property type="entry name" value="PAS"/>
    <property type="match status" value="1"/>
</dbReference>
<dbReference type="InterPro" id="IPR013655">
    <property type="entry name" value="PAS_fold_3"/>
</dbReference>
<evidence type="ECO:0000256" key="5">
    <source>
        <dbReference type="ARBA" id="ARBA00022777"/>
    </source>
</evidence>
<dbReference type="InterPro" id="IPR035965">
    <property type="entry name" value="PAS-like_dom_sf"/>
</dbReference>
<dbReference type="KEGG" id="srd:SD10_22090"/>
<keyword evidence="5" id="KW-0418">Kinase</keyword>
<dbReference type="NCBIfam" id="TIGR00229">
    <property type="entry name" value="sensory_box"/>
    <property type="match status" value="1"/>
</dbReference>
<protein>
    <recommendedName>
        <fullName evidence="2">histidine kinase</fullName>
        <ecNumber evidence="2">2.7.13.3</ecNumber>
    </recommendedName>
</protein>
<dbReference type="InterPro" id="IPR000700">
    <property type="entry name" value="PAS-assoc_C"/>
</dbReference>
<dbReference type="GO" id="GO:0000155">
    <property type="term" value="F:phosphorelay sensor kinase activity"/>
    <property type="evidence" value="ECO:0007669"/>
    <property type="project" value="InterPro"/>
</dbReference>
<keyword evidence="4" id="KW-0808">Transferase</keyword>
<proteinExistence type="predicted"/>
<dbReference type="InterPro" id="IPR001610">
    <property type="entry name" value="PAC"/>
</dbReference>
<keyword evidence="11" id="KW-1185">Reference proteome</keyword>
<keyword evidence="3" id="KW-0597">Phosphoprotein</keyword>
<dbReference type="PROSITE" id="PS50113">
    <property type="entry name" value="PAC"/>
    <property type="match status" value="1"/>
</dbReference>
<feature type="domain" description="PAC" evidence="9">
    <location>
        <begin position="239"/>
        <end position="292"/>
    </location>
</feature>
<feature type="domain" description="Histidine kinase" evidence="7">
    <location>
        <begin position="330"/>
        <end position="556"/>
    </location>
</feature>
<evidence type="ECO:0000313" key="10">
    <source>
        <dbReference type="EMBL" id="AKD57182.1"/>
    </source>
</evidence>
<dbReference type="HOGENOM" id="CLU_000445_114_71_10"/>
<dbReference type="EC" id="2.7.13.3" evidence="2"/>
<dbReference type="Pfam" id="PF08447">
    <property type="entry name" value="PAS_3"/>
    <property type="match status" value="1"/>
</dbReference>
<dbReference type="PROSITE" id="PS50112">
    <property type="entry name" value="PAS"/>
    <property type="match status" value="1"/>
</dbReference>
<dbReference type="RefSeq" id="WP_046576817.1">
    <property type="nucleotide sequence ID" value="NZ_CP010429.1"/>
</dbReference>
<dbReference type="InterPro" id="IPR052162">
    <property type="entry name" value="Sensor_kinase/Photoreceptor"/>
</dbReference>
<evidence type="ECO:0000256" key="4">
    <source>
        <dbReference type="ARBA" id="ARBA00022679"/>
    </source>
</evidence>
<dbReference type="Gene3D" id="3.30.565.10">
    <property type="entry name" value="Histidine kinase-like ATPase, C-terminal domain"/>
    <property type="match status" value="1"/>
</dbReference>
<sequence>MHELTKLMLDNEMDLILVHKRSMKLAELAGLSLAAQTTFATAVSEVARLAVISGEQASLRLGVKSNDTKGWRIFAYLHDRREYSAGTFEAALAHARRLVDDLSIQVNGKGTEIQLYCAVQDSKSVNSDRIHGWKKTFLREPPASPYDDIKRKNSQLQELAERLGQSEQQYKQVTNSLPLLIFSMTSTGRLTYVNQGFTNFLGKSMEELNEESWLRHFHDEDYIDLTRIWADSIAAGLPFKGEGRLRNRLTGSYVWHLVSATPLRDASQEVIHWTGFLADIDVQKGIEQTLRDNEELRQNKSQLETSQQQLADDIGELSRSNTELSQFAYVASHDLQEPLRKIQAFSSMLTEQYGPALDSNAQDIIRRMQMATGRMQELIRGLLAYSRLNTEKHSFHVVSLSALVAEVQGDLETAIRDRNAQIQVDALPVIQGNTLQLRQLFQNLLSNALKFTPSDRSPIVRVNTRTVPADQLPIPIAGKSTSYLEVSVVDNGIGFDDKYVDRIFNLFQRLHGRSEYAGTGIGLAICKKVVDNHGGYLTARSQPGKGATFLVYLPMN</sequence>
<dbReference type="PRINTS" id="PR00344">
    <property type="entry name" value="BCTRLSENSOR"/>
</dbReference>
<dbReference type="FunFam" id="3.30.565.10:FF:000006">
    <property type="entry name" value="Sensor histidine kinase WalK"/>
    <property type="match status" value="1"/>
</dbReference>
<dbReference type="InterPro" id="IPR005467">
    <property type="entry name" value="His_kinase_dom"/>
</dbReference>